<keyword evidence="5" id="KW-1185">Reference proteome</keyword>
<comment type="similarity">
    <text evidence="1">Belongs to the UPF0213 family.</text>
</comment>
<comment type="caution">
    <text evidence="4">The sequence shown here is derived from an EMBL/GenBank/DDBJ whole genome shotgun (WGS) entry which is preliminary data.</text>
</comment>
<accession>A0A7W7NVH8</accession>
<proteinExistence type="inferred from homology"/>
<evidence type="ECO:0000259" key="3">
    <source>
        <dbReference type="PROSITE" id="PS50164"/>
    </source>
</evidence>
<dbReference type="Proteomes" id="UP000555448">
    <property type="component" value="Unassembled WGS sequence"/>
</dbReference>
<dbReference type="GO" id="GO:0004519">
    <property type="term" value="F:endonuclease activity"/>
    <property type="evidence" value="ECO:0007669"/>
    <property type="project" value="UniProtKB-KW"/>
</dbReference>
<gene>
    <name evidence="4" type="ORF">HNO88_000434</name>
</gene>
<name>A0A7W7NVH8_9SPHN</name>
<keyword evidence="4" id="KW-0255">Endonuclease</keyword>
<dbReference type="SUPFAM" id="SSF82771">
    <property type="entry name" value="GIY-YIG endonuclease"/>
    <property type="match status" value="1"/>
</dbReference>
<dbReference type="Gene3D" id="3.40.1440.10">
    <property type="entry name" value="GIY-YIG endonuclease"/>
    <property type="match status" value="1"/>
</dbReference>
<feature type="domain" description="GIY-YIG" evidence="3">
    <location>
        <begin position="1"/>
        <end position="76"/>
    </location>
</feature>
<dbReference type="InterPro" id="IPR035901">
    <property type="entry name" value="GIY-YIG_endonuc_sf"/>
</dbReference>
<dbReference type="PANTHER" id="PTHR34477">
    <property type="entry name" value="UPF0213 PROTEIN YHBQ"/>
    <property type="match status" value="1"/>
</dbReference>
<feature type="region of interest" description="Disordered" evidence="2">
    <location>
        <begin position="88"/>
        <end position="119"/>
    </location>
</feature>
<dbReference type="InterPro" id="IPR050190">
    <property type="entry name" value="UPF0213_domain"/>
</dbReference>
<evidence type="ECO:0000313" key="5">
    <source>
        <dbReference type="Proteomes" id="UP000555448"/>
    </source>
</evidence>
<dbReference type="AlphaFoldDB" id="A0A7W7NVH8"/>
<keyword evidence="4" id="KW-0378">Hydrolase</keyword>
<dbReference type="CDD" id="cd10456">
    <property type="entry name" value="GIY-YIG_UPF0213"/>
    <property type="match status" value="1"/>
</dbReference>
<dbReference type="PANTHER" id="PTHR34477:SF1">
    <property type="entry name" value="UPF0213 PROTEIN YHBQ"/>
    <property type="match status" value="1"/>
</dbReference>
<dbReference type="Pfam" id="PF01541">
    <property type="entry name" value="GIY-YIG"/>
    <property type="match status" value="1"/>
</dbReference>
<evidence type="ECO:0000313" key="4">
    <source>
        <dbReference type="EMBL" id="MBB4857137.1"/>
    </source>
</evidence>
<keyword evidence="4" id="KW-0540">Nuclease</keyword>
<reference evidence="4 5" key="1">
    <citation type="submission" date="2020-08" db="EMBL/GenBank/DDBJ databases">
        <title>Functional genomics of gut bacteria from endangered species of beetles.</title>
        <authorList>
            <person name="Carlos-Shanley C."/>
        </authorList>
    </citation>
    <scope>NUCLEOTIDE SEQUENCE [LARGE SCALE GENOMIC DNA]</scope>
    <source>
        <strain evidence="4 5">S00245</strain>
    </source>
</reference>
<sequence>MAFWAYILKCADGRFYTGHTDDLERRMGEHQHGGFCDFTTRRRPVTLFWSQDFATRYEPLSAELQIKKWSKAKKEALAAGDRNRLSFYARPPRERVSTTLDTNGDSEQRKTDQRGQISC</sequence>
<protein>
    <submittedName>
        <fullName evidence="4">Putative endonuclease</fullName>
    </submittedName>
</protein>
<dbReference type="PROSITE" id="PS50164">
    <property type="entry name" value="GIY_YIG"/>
    <property type="match status" value="1"/>
</dbReference>
<dbReference type="InterPro" id="IPR000305">
    <property type="entry name" value="GIY-YIG_endonuc"/>
</dbReference>
<evidence type="ECO:0000256" key="2">
    <source>
        <dbReference type="SAM" id="MobiDB-lite"/>
    </source>
</evidence>
<organism evidence="4 5">
    <name type="scientific">Novosphingobium chloroacetimidivorans</name>
    <dbReference type="NCBI Taxonomy" id="1428314"/>
    <lineage>
        <taxon>Bacteria</taxon>
        <taxon>Pseudomonadati</taxon>
        <taxon>Pseudomonadota</taxon>
        <taxon>Alphaproteobacteria</taxon>
        <taxon>Sphingomonadales</taxon>
        <taxon>Sphingomonadaceae</taxon>
        <taxon>Novosphingobium</taxon>
    </lineage>
</organism>
<dbReference type="EMBL" id="JACHLR010000001">
    <property type="protein sequence ID" value="MBB4857137.1"/>
    <property type="molecule type" value="Genomic_DNA"/>
</dbReference>
<dbReference type="RefSeq" id="WP_184242276.1">
    <property type="nucleotide sequence ID" value="NZ_JACHLR010000001.1"/>
</dbReference>
<evidence type="ECO:0000256" key="1">
    <source>
        <dbReference type="ARBA" id="ARBA00007435"/>
    </source>
</evidence>